<protein>
    <submittedName>
        <fullName evidence="2">Uncharacterized protein</fullName>
    </submittedName>
</protein>
<comment type="caution">
    <text evidence="2">The sequence shown here is derived from an EMBL/GenBank/DDBJ whole genome shotgun (WGS) entry which is preliminary data.</text>
</comment>
<organism evidence="2 3">
    <name type="scientific">Paenibacillus vortex V453</name>
    <dbReference type="NCBI Taxonomy" id="715225"/>
    <lineage>
        <taxon>Bacteria</taxon>
        <taxon>Bacillati</taxon>
        <taxon>Bacillota</taxon>
        <taxon>Bacilli</taxon>
        <taxon>Bacillales</taxon>
        <taxon>Paenibacillaceae</taxon>
        <taxon>Paenibacillus</taxon>
    </lineage>
</organism>
<reference evidence="2 3" key="1">
    <citation type="journal article" date="2010" name="BMC Genomics">
        <title>Genome sequence of the pattern forming Paenibacillus vortex bacterium reveals potential for thriving in complex environments.</title>
        <authorList>
            <person name="Sirota-Madi A."/>
            <person name="Olender T."/>
            <person name="Helman Y."/>
            <person name="Ingham C."/>
            <person name="Brainis I."/>
            <person name="Roth D."/>
            <person name="Hagi E."/>
            <person name="Brodsky L."/>
            <person name="Leshkowitz D."/>
            <person name="Galatenko V."/>
            <person name="Nikolaev V."/>
            <person name="Mugasimangalam R.C."/>
            <person name="Bransburg-Zabary S."/>
            <person name="Gutnick D.L."/>
            <person name="Lancet D."/>
            <person name="Ben-Jacob E."/>
        </authorList>
    </citation>
    <scope>NUCLEOTIDE SEQUENCE [LARGE SCALE GENOMIC DNA]</scope>
    <source>
        <strain evidence="2 3">V453</strain>
    </source>
</reference>
<feature type="signal peptide" evidence="1">
    <location>
        <begin position="1"/>
        <end position="28"/>
    </location>
</feature>
<sequence length="196" mass="22632">MIKARAAGISMGVLALMLCIFLSGADQADEEITLHNEINTPYYYRMLLSYAPDQQTVERQYGKPDIVRKEQDYTYEIRKMPDGSELITFYTSNSGHLMDQWRLSRLPERSEFEALIPEVTLAQDVKQIDPYFQLIADQTDETGTSEHRLRDSGLVTIKYRHADGRWIMDSIQYMDQDPSGFVSKLRAEDRAGFWSS</sequence>
<dbReference type="RefSeq" id="WP_006208615.1">
    <property type="nucleotide sequence ID" value="NZ_ADHJ01000014.1"/>
</dbReference>
<gene>
    <name evidence="2" type="ORF">PVOR_08755</name>
</gene>
<evidence type="ECO:0000313" key="3">
    <source>
        <dbReference type="Proteomes" id="UP000003094"/>
    </source>
</evidence>
<evidence type="ECO:0000256" key="1">
    <source>
        <dbReference type="SAM" id="SignalP"/>
    </source>
</evidence>
<dbReference type="AlphaFoldDB" id="A0A2R9SY83"/>
<name>A0A2R9SY83_9BACL</name>
<dbReference type="KEGG" id="pvo:PVOR_08755"/>
<proteinExistence type="predicted"/>
<keyword evidence="1" id="KW-0732">Signal</keyword>
<evidence type="ECO:0000313" key="2">
    <source>
        <dbReference type="EMBL" id="EFU42355.1"/>
    </source>
</evidence>
<feature type="chain" id="PRO_5038346996" evidence="1">
    <location>
        <begin position="29"/>
        <end position="196"/>
    </location>
</feature>
<keyword evidence="3" id="KW-1185">Reference proteome</keyword>
<dbReference type="Proteomes" id="UP000003094">
    <property type="component" value="Unassembled WGS sequence"/>
</dbReference>
<dbReference type="EMBL" id="ADHJ01000014">
    <property type="protein sequence ID" value="EFU42355.1"/>
    <property type="molecule type" value="Genomic_DNA"/>
</dbReference>
<accession>A0A2R9SY83</accession>